<keyword evidence="1" id="KW-0812">Transmembrane</keyword>
<evidence type="ECO:0000256" key="1">
    <source>
        <dbReference type="SAM" id="Phobius"/>
    </source>
</evidence>
<dbReference type="PATRIC" id="fig|931276.5.peg.2303"/>
<keyword evidence="1" id="KW-1133">Transmembrane helix</keyword>
<dbReference type="KEGG" id="csr:Cspa_c22990"/>
<evidence type="ECO:0000313" key="3">
    <source>
        <dbReference type="Proteomes" id="UP000011728"/>
    </source>
</evidence>
<dbReference type="STRING" id="36745.CLSAP_21110"/>
<proteinExistence type="predicted"/>
<evidence type="ECO:0000313" key="2">
    <source>
        <dbReference type="EMBL" id="AGF56064.1"/>
    </source>
</evidence>
<accession>M1MDR9</accession>
<dbReference type="RefSeq" id="WP_015392383.1">
    <property type="nucleotide sequence ID" value="NC_020291.1"/>
</dbReference>
<name>M1MDR9_9CLOT</name>
<keyword evidence="3" id="KW-1185">Reference proteome</keyword>
<dbReference type="AlphaFoldDB" id="M1MDR9"/>
<protein>
    <submittedName>
        <fullName evidence="2">Uncharacterized protein</fullName>
    </submittedName>
</protein>
<dbReference type="HOGENOM" id="CLU_218656_0_0_9"/>
<sequence length="42" mass="4734">MDVMVGVLGAIIIIIIGMLFGRIDRIIGLFIKEIVKVFKKLF</sequence>
<keyword evidence="1" id="KW-0472">Membrane</keyword>
<reference evidence="2 3" key="1">
    <citation type="submission" date="2013-02" db="EMBL/GenBank/DDBJ databases">
        <title>Genome sequence of Clostridium saccharoperbutylacetonicum N1-4(HMT).</title>
        <authorList>
            <person name="Poehlein A."/>
            <person name="Daniel R."/>
        </authorList>
    </citation>
    <scope>NUCLEOTIDE SEQUENCE [LARGE SCALE GENOMIC DNA]</scope>
    <source>
        <strain evidence="3">N1-4(HMT)</strain>
    </source>
</reference>
<organism evidence="2 3">
    <name type="scientific">Clostridium saccharoperbutylacetonicum N1-4(HMT)</name>
    <dbReference type="NCBI Taxonomy" id="931276"/>
    <lineage>
        <taxon>Bacteria</taxon>
        <taxon>Bacillati</taxon>
        <taxon>Bacillota</taxon>
        <taxon>Clostridia</taxon>
        <taxon>Eubacteriales</taxon>
        <taxon>Clostridiaceae</taxon>
        <taxon>Clostridium</taxon>
    </lineage>
</organism>
<gene>
    <name evidence="2" type="ORF">Cspa_c22990</name>
</gene>
<feature type="transmembrane region" description="Helical" evidence="1">
    <location>
        <begin position="6"/>
        <end position="23"/>
    </location>
</feature>
<dbReference type="Proteomes" id="UP000011728">
    <property type="component" value="Chromosome"/>
</dbReference>
<dbReference type="EMBL" id="CP004121">
    <property type="protein sequence ID" value="AGF56064.1"/>
    <property type="molecule type" value="Genomic_DNA"/>
</dbReference>